<feature type="non-terminal residue" evidence="2">
    <location>
        <position position="1"/>
    </location>
</feature>
<dbReference type="GO" id="GO:0005952">
    <property type="term" value="C:cAMP-dependent protein kinase complex"/>
    <property type="evidence" value="ECO:0007669"/>
    <property type="project" value="InterPro"/>
</dbReference>
<reference evidence="2 3" key="1">
    <citation type="submission" date="2016-07" db="EMBL/GenBank/DDBJ databases">
        <title>Pervasive Adenine N6-methylation of Active Genes in Fungi.</title>
        <authorList>
            <consortium name="DOE Joint Genome Institute"/>
            <person name="Mondo S.J."/>
            <person name="Dannebaum R.O."/>
            <person name="Kuo R.C."/>
            <person name="Labutti K."/>
            <person name="Haridas S."/>
            <person name="Kuo A."/>
            <person name="Salamov A."/>
            <person name="Ahrendt S.R."/>
            <person name="Lipzen A."/>
            <person name="Sullivan W."/>
            <person name="Andreopoulos W.B."/>
            <person name="Clum A."/>
            <person name="Lindquist E."/>
            <person name="Daum C."/>
            <person name="Ramamoorthy G.K."/>
            <person name="Gryganskyi A."/>
            <person name="Culley D."/>
            <person name="Magnuson J.K."/>
            <person name="James T.Y."/>
            <person name="O'Malley M.A."/>
            <person name="Stajich J.E."/>
            <person name="Spatafora J.W."/>
            <person name="Visel A."/>
            <person name="Grigoriev I.V."/>
        </authorList>
    </citation>
    <scope>NUCLEOTIDE SEQUENCE [LARGE SCALE GENOMIC DNA]</scope>
    <source>
        <strain evidence="2 3">NRRL 1336</strain>
    </source>
</reference>
<protein>
    <submittedName>
        <fullName evidence="2">Camp-dependent protein kinase regulatory subunit</fullName>
    </submittedName>
</protein>
<keyword evidence="3" id="KW-1185">Reference proteome</keyword>
<dbReference type="PANTHER" id="PTHR11635:SF152">
    <property type="entry name" value="CAMP-DEPENDENT PROTEIN KINASE TYPE I REGULATORY SUBUNIT-RELATED"/>
    <property type="match status" value="1"/>
</dbReference>
<name>A0A1X2HYZ3_9FUNG</name>
<dbReference type="PROSITE" id="PS50042">
    <property type="entry name" value="CNMP_BINDING_3"/>
    <property type="match status" value="1"/>
</dbReference>
<dbReference type="InterPro" id="IPR000595">
    <property type="entry name" value="cNMP-bd_dom"/>
</dbReference>
<feature type="non-terminal residue" evidence="2">
    <location>
        <position position="113"/>
    </location>
</feature>
<dbReference type="Proteomes" id="UP000193560">
    <property type="component" value="Unassembled WGS sequence"/>
</dbReference>
<dbReference type="SUPFAM" id="SSF51206">
    <property type="entry name" value="cAMP-binding domain-like"/>
    <property type="match status" value="1"/>
</dbReference>
<evidence type="ECO:0000259" key="1">
    <source>
        <dbReference type="PROSITE" id="PS50042"/>
    </source>
</evidence>
<organism evidence="2 3">
    <name type="scientific">Absidia repens</name>
    <dbReference type="NCBI Taxonomy" id="90262"/>
    <lineage>
        <taxon>Eukaryota</taxon>
        <taxon>Fungi</taxon>
        <taxon>Fungi incertae sedis</taxon>
        <taxon>Mucoromycota</taxon>
        <taxon>Mucoromycotina</taxon>
        <taxon>Mucoromycetes</taxon>
        <taxon>Mucorales</taxon>
        <taxon>Cunninghamellaceae</taxon>
        <taxon>Absidia</taxon>
    </lineage>
</organism>
<gene>
    <name evidence="2" type="ORF">BCR42DRAFT_296064</name>
</gene>
<dbReference type="GO" id="GO:0004862">
    <property type="term" value="F:cAMP-dependent protein kinase inhibitor activity"/>
    <property type="evidence" value="ECO:0007669"/>
    <property type="project" value="TreeGrafter"/>
</dbReference>
<dbReference type="InterPro" id="IPR014710">
    <property type="entry name" value="RmlC-like_jellyroll"/>
</dbReference>
<comment type="caution">
    <text evidence="2">The sequence shown here is derived from an EMBL/GenBank/DDBJ whole genome shotgun (WGS) entry which is preliminary data.</text>
</comment>
<dbReference type="GO" id="GO:0005829">
    <property type="term" value="C:cytosol"/>
    <property type="evidence" value="ECO:0007669"/>
    <property type="project" value="TreeGrafter"/>
</dbReference>
<dbReference type="Pfam" id="PF00027">
    <property type="entry name" value="cNMP_binding"/>
    <property type="match status" value="1"/>
</dbReference>
<dbReference type="GO" id="GO:0016301">
    <property type="term" value="F:kinase activity"/>
    <property type="evidence" value="ECO:0007669"/>
    <property type="project" value="UniProtKB-KW"/>
</dbReference>
<dbReference type="InterPro" id="IPR050503">
    <property type="entry name" value="cAMP-dep_PK_reg_su-like"/>
</dbReference>
<dbReference type="EMBL" id="MCGE01000042">
    <property type="protein sequence ID" value="ORZ05765.1"/>
    <property type="molecule type" value="Genomic_DNA"/>
</dbReference>
<accession>A0A1X2HYZ3</accession>
<dbReference type="CDD" id="cd00038">
    <property type="entry name" value="CAP_ED"/>
    <property type="match status" value="1"/>
</dbReference>
<keyword evidence="2" id="KW-0418">Kinase</keyword>
<dbReference type="Gene3D" id="2.60.120.10">
    <property type="entry name" value="Jelly Rolls"/>
    <property type="match status" value="1"/>
</dbReference>
<dbReference type="GO" id="GO:0030552">
    <property type="term" value="F:cAMP binding"/>
    <property type="evidence" value="ECO:0007669"/>
    <property type="project" value="TreeGrafter"/>
</dbReference>
<dbReference type="GO" id="GO:0034236">
    <property type="term" value="F:protein kinase A catalytic subunit binding"/>
    <property type="evidence" value="ECO:0007669"/>
    <property type="project" value="TreeGrafter"/>
</dbReference>
<dbReference type="PRINTS" id="PR00103">
    <property type="entry name" value="CAMPKINASE"/>
</dbReference>
<dbReference type="OrthoDB" id="417078at2759"/>
<proteinExistence type="predicted"/>
<sequence>IFKSLEPYDRHKIANALKPVQLEDGHVVVKENVVGDTFYLIEQGTAIFYKTTSDGSQQEVNRLSNGDYFGELVLLNDKPRAATVVAAGKLKCITLGKKAFTRLLEPVTDVLLK</sequence>
<evidence type="ECO:0000313" key="3">
    <source>
        <dbReference type="Proteomes" id="UP000193560"/>
    </source>
</evidence>
<feature type="domain" description="Cyclic nucleotide-binding" evidence="1">
    <location>
        <begin position="1"/>
        <end position="113"/>
    </location>
</feature>
<dbReference type="STRING" id="90262.A0A1X2HYZ3"/>
<dbReference type="GO" id="GO:0005634">
    <property type="term" value="C:nucleus"/>
    <property type="evidence" value="ECO:0007669"/>
    <property type="project" value="TreeGrafter"/>
</dbReference>
<evidence type="ECO:0000313" key="2">
    <source>
        <dbReference type="EMBL" id="ORZ05765.1"/>
    </source>
</evidence>
<keyword evidence="2" id="KW-0808">Transferase</keyword>
<dbReference type="SMART" id="SM00100">
    <property type="entry name" value="cNMP"/>
    <property type="match status" value="1"/>
</dbReference>
<dbReference type="AlphaFoldDB" id="A0A1X2HYZ3"/>
<dbReference type="PANTHER" id="PTHR11635">
    <property type="entry name" value="CAMP-DEPENDENT PROTEIN KINASE REGULATORY CHAIN"/>
    <property type="match status" value="1"/>
</dbReference>
<dbReference type="InterPro" id="IPR018490">
    <property type="entry name" value="cNMP-bd_dom_sf"/>
</dbReference>